<gene>
    <name evidence="1" type="ORF">FD25_GL000295</name>
</gene>
<comment type="caution">
    <text evidence="1">The sequence shown here is derived from an EMBL/GenBank/DDBJ whole genome shotgun (WGS) entry which is preliminary data.</text>
</comment>
<proteinExistence type="predicted"/>
<evidence type="ECO:0000313" key="1">
    <source>
        <dbReference type="EMBL" id="KRK94336.1"/>
    </source>
</evidence>
<dbReference type="AlphaFoldDB" id="A0A0R1LFT9"/>
<keyword evidence="2" id="KW-1185">Reference proteome</keyword>
<name>A0A0R1LFT9_9LACO</name>
<reference evidence="1 2" key="1">
    <citation type="journal article" date="2015" name="Genome Announc.">
        <title>Expanding the biotechnology potential of lactobacilli through comparative genomics of 213 strains and associated genera.</title>
        <authorList>
            <person name="Sun Z."/>
            <person name="Harris H.M."/>
            <person name="McCann A."/>
            <person name="Guo C."/>
            <person name="Argimon S."/>
            <person name="Zhang W."/>
            <person name="Yang X."/>
            <person name="Jeffery I.B."/>
            <person name="Cooney J.C."/>
            <person name="Kagawa T.F."/>
            <person name="Liu W."/>
            <person name="Song Y."/>
            <person name="Salvetti E."/>
            <person name="Wrobel A."/>
            <person name="Rasinkangas P."/>
            <person name="Parkhill J."/>
            <person name="Rea M.C."/>
            <person name="O'Sullivan O."/>
            <person name="Ritari J."/>
            <person name="Douillard F.P."/>
            <person name="Paul Ross R."/>
            <person name="Yang R."/>
            <person name="Briner A.E."/>
            <person name="Felis G.E."/>
            <person name="de Vos W.M."/>
            <person name="Barrangou R."/>
            <person name="Klaenhammer T.R."/>
            <person name="Caufield P.W."/>
            <person name="Cui Y."/>
            <person name="Zhang H."/>
            <person name="O'Toole P.W."/>
        </authorList>
    </citation>
    <scope>NUCLEOTIDE SEQUENCE [LARGE SCALE GENOMIC DNA]</scope>
    <source>
        <strain evidence="1 2">DSM 19394</strain>
    </source>
</reference>
<accession>A0A0R1LFT9</accession>
<organism evidence="1 2">
    <name type="scientific">Levilactobacillus acidifarinae DSM 19394 = JCM 15949</name>
    <dbReference type="NCBI Taxonomy" id="1423715"/>
    <lineage>
        <taxon>Bacteria</taxon>
        <taxon>Bacillati</taxon>
        <taxon>Bacillota</taxon>
        <taxon>Bacilli</taxon>
        <taxon>Lactobacillales</taxon>
        <taxon>Lactobacillaceae</taxon>
        <taxon>Levilactobacillus</taxon>
    </lineage>
</organism>
<dbReference type="STRING" id="1423715.FD25_GL000295"/>
<evidence type="ECO:0000313" key="2">
    <source>
        <dbReference type="Proteomes" id="UP000051955"/>
    </source>
</evidence>
<dbReference type="Proteomes" id="UP000051955">
    <property type="component" value="Unassembled WGS sequence"/>
</dbReference>
<dbReference type="EMBL" id="AZDV01000026">
    <property type="protein sequence ID" value="KRK94336.1"/>
    <property type="molecule type" value="Genomic_DNA"/>
</dbReference>
<sequence>MEVHKYNMKIVLETSKVVKDYFQHAHPPYQQTKTSLGLTFQTRFSSATTGISG</sequence>
<protein>
    <submittedName>
        <fullName evidence="1">Uncharacterized protein</fullName>
    </submittedName>
</protein>
<dbReference type="PATRIC" id="fig|1423715.3.peg.310"/>